<dbReference type="PANTHER" id="PTHR21963:SF1">
    <property type="entry name" value="SPERM-ASSOCIATED ANTIGEN 17"/>
    <property type="match status" value="1"/>
</dbReference>
<feature type="region of interest" description="Disordered" evidence="1">
    <location>
        <begin position="1257"/>
        <end position="1293"/>
    </location>
</feature>
<feature type="region of interest" description="Disordered" evidence="1">
    <location>
        <begin position="1385"/>
        <end position="1430"/>
    </location>
</feature>
<protein>
    <submittedName>
        <fullName evidence="2">Unnamed protein product</fullName>
    </submittedName>
</protein>
<organism evidence="2 3">
    <name type="scientific">Phytophthora lilii</name>
    <dbReference type="NCBI Taxonomy" id="2077276"/>
    <lineage>
        <taxon>Eukaryota</taxon>
        <taxon>Sar</taxon>
        <taxon>Stramenopiles</taxon>
        <taxon>Oomycota</taxon>
        <taxon>Peronosporomycetes</taxon>
        <taxon>Peronosporales</taxon>
        <taxon>Peronosporaceae</taxon>
        <taxon>Phytophthora</taxon>
    </lineage>
</organism>
<sequence>MARLTLAEEAEARRREEKALEAADGETREDAEAETEVEQMRQVALTPPLLALAFQRLVAQDKREFLAHQQVAATDGEGEGAANVQHLRSGDGTEDDEKTSEPPARVYLLVDYPSSLPEIDALLRLGEAGCPSKVMDGPGSLPLLPLIDGVLLIADPLGVSAARGRNRSGSTNLPRRSVVKVEGAGPRMSMMETSVFQASNAVVRAFYEAAQVGGIEWSDFTFTNIGCNTEASGLKQPEELENEVIDTLEGHASQKFEFKKWVASTTFCAIPSSTVGVDSASDALCKKYESILSDVFPGSITVSTVLFSVTEAVSMASSPSTISSTWSTSAENSHNNRNLSSSEEFIEYGDLVACRNAHAQLCQEVLNAEGNPCFLFRGDYRLDDVERAMWRQSDLPGVGNEGRKAMPRVPELSRPERSVRDTELATFYESPRLNCLMVHLTRQLLQVENMLGESWRGKLQPRSVLEKLSRAILPQRVALVLQQNTPDTYSSYYAPTDSLLLACLPKTAPGRMQSSSWTARDHVRHRPAFKDWRREELVSQEYLTPRTEAAAGSCVPLSAGQLAQVATQTWSMESFGLRSEESVVADNDHEGQSQGRSAPESGGCMAQFIASFQNESTLHISEGKRKLPKKPDKFPTITVTNSFPNGLIVSTCSDGSIVQRYAQTTRKNPNNSVHSNRSDNRAGNEAKHTVKASQGPQSDSEGEQYRVIYGKGSVLRVLQCGRKEVMLASGVVRVLYDCSKHRHSSRKQTSSSEKQPPLVTTLTVDPETNALVERRPNGSIIVTLTSGARVTYHVDGTRMYMNSGSTHVLVKKRGFADVCIDVEVNVTAQHHAAGERVAVTKGGLRMRSVVNIYDGTCVEISYNTKVTAQVNGRVTTRKPGGQVIVAKDSGRVEYASQHPGSAFAQGSDSKDDDDRDVTSHNGVYYFDCRRGSFQLCDNEQNQFHVSFSGTDEEVGPTISVDLAGVVSDTEAARYEVDSIPAKAVINEPIQPHIFVLNGDGTGMEILRPQDIAEYIEEAVSESQEGGRTGTALSLTEQQHTILRRLSAPGDATRHSQPLFNDEKLQAEMLQLQRPVATAGKYLPSYFAEAEHASAKLQFTTVRRVQQIRPLSPGELDEMRAGWAKWEQWQREREANKECYNVADPRQPDVIAQELAMQKKVLGAYKATRARKKMARQKAREMKAKSASQELSPGLRMETVQEGEETLAGEGEDEDDSDDEFGQFGSDMSDDDVGETVEVDDPMELLWSAFSQADSEGRGLLSVAQTSHFASDMTGPPSPKRQRTDDNKPEDKELEKVQKVLESVQKVEEELEKENVLQAKEILVIETKYNAKKRPAYVKRNKLLAEIPHFWKQVTFKENDYFSPTTLWKQVKFSEDEEEVEVTASEISWKEKAEMTEESEKFPFFQEEEEEGDEEEGEGDEEAEGEGEDKE</sequence>
<feature type="compositionally biased region" description="Basic and acidic residues" evidence="1">
    <location>
        <begin position="676"/>
        <end position="688"/>
    </location>
</feature>
<evidence type="ECO:0000313" key="2">
    <source>
        <dbReference type="EMBL" id="GMF11482.1"/>
    </source>
</evidence>
<dbReference type="SUPFAM" id="SSF143113">
    <property type="entry name" value="NAP-like"/>
    <property type="match status" value="1"/>
</dbReference>
<keyword evidence="3" id="KW-1185">Reference proteome</keyword>
<dbReference type="PANTHER" id="PTHR21963">
    <property type="entry name" value="PF6"/>
    <property type="match status" value="1"/>
</dbReference>
<feature type="region of interest" description="Disordered" evidence="1">
    <location>
        <begin position="73"/>
        <end position="102"/>
    </location>
</feature>
<feature type="compositionally biased region" description="Basic and acidic residues" evidence="1">
    <location>
        <begin position="1387"/>
        <end position="1400"/>
    </location>
</feature>
<dbReference type="GO" id="GO:1904158">
    <property type="term" value="P:axonemal central apparatus assembly"/>
    <property type="evidence" value="ECO:0007669"/>
    <property type="project" value="TreeGrafter"/>
</dbReference>
<feature type="compositionally biased region" description="Acidic residues" evidence="1">
    <location>
        <begin position="1405"/>
        <end position="1430"/>
    </location>
</feature>
<evidence type="ECO:0000313" key="3">
    <source>
        <dbReference type="Proteomes" id="UP001165083"/>
    </source>
</evidence>
<feature type="region of interest" description="Disordered" evidence="1">
    <location>
        <begin position="896"/>
        <end position="916"/>
    </location>
</feature>
<dbReference type="Gene3D" id="1.20.5.1500">
    <property type="match status" value="1"/>
</dbReference>
<proteinExistence type="predicted"/>
<reference evidence="2" key="1">
    <citation type="submission" date="2023-04" db="EMBL/GenBank/DDBJ databases">
        <title>Phytophthora lilii NBRC 32176.</title>
        <authorList>
            <person name="Ichikawa N."/>
            <person name="Sato H."/>
            <person name="Tonouchi N."/>
        </authorList>
    </citation>
    <scope>NUCLEOTIDE SEQUENCE</scope>
    <source>
        <strain evidence="2">NBRC 32176</strain>
    </source>
</reference>
<feature type="region of interest" description="Disordered" evidence="1">
    <location>
        <begin position="663"/>
        <end position="703"/>
    </location>
</feature>
<evidence type="ECO:0000256" key="1">
    <source>
        <dbReference type="SAM" id="MobiDB-lite"/>
    </source>
</evidence>
<dbReference type="OrthoDB" id="10257153at2759"/>
<dbReference type="InterPro" id="IPR026173">
    <property type="entry name" value="SPAG17"/>
</dbReference>
<dbReference type="GO" id="GO:1990716">
    <property type="term" value="C:axonemal central apparatus"/>
    <property type="evidence" value="ECO:0007669"/>
    <property type="project" value="TreeGrafter"/>
</dbReference>
<feature type="region of interest" description="Disordered" evidence="1">
    <location>
        <begin position="583"/>
        <end position="602"/>
    </location>
</feature>
<dbReference type="Proteomes" id="UP001165083">
    <property type="component" value="Unassembled WGS sequence"/>
</dbReference>
<feature type="compositionally biased region" description="Basic and acidic residues" evidence="1">
    <location>
        <begin position="1281"/>
        <end position="1293"/>
    </location>
</feature>
<feature type="compositionally biased region" description="Basic and acidic residues" evidence="1">
    <location>
        <begin position="10"/>
        <end position="30"/>
    </location>
</feature>
<accession>A0A9W6TDR3</accession>
<feature type="region of interest" description="Disordered" evidence="1">
    <location>
        <begin position="1174"/>
        <end position="1239"/>
    </location>
</feature>
<comment type="caution">
    <text evidence="2">The sequence shown here is derived from an EMBL/GenBank/DDBJ whole genome shotgun (WGS) entry which is preliminary data.</text>
</comment>
<feature type="region of interest" description="Disordered" evidence="1">
    <location>
        <begin position="1"/>
        <end position="40"/>
    </location>
</feature>
<name>A0A9W6TDR3_9STRA</name>
<gene>
    <name evidence="2" type="ORF">Plil01_000218000</name>
</gene>
<feature type="compositionally biased region" description="Polar residues" evidence="1">
    <location>
        <begin position="663"/>
        <end position="675"/>
    </location>
</feature>
<dbReference type="InterPro" id="IPR037231">
    <property type="entry name" value="NAP-like_sf"/>
</dbReference>
<feature type="compositionally biased region" description="Acidic residues" evidence="1">
    <location>
        <begin position="1200"/>
        <end position="1220"/>
    </location>
</feature>
<dbReference type="EMBL" id="BSXW01000077">
    <property type="protein sequence ID" value="GMF11482.1"/>
    <property type="molecule type" value="Genomic_DNA"/>
</dbReference>
<feature type="compositionally biased region" description="Acidic residues" evidence="1">
    <location>
        <begin position="1227"/>
        <end position="1239"/>
    </location>
</feature>